<comment type="function">
    <text evidence="4">Formation of pseudouridine at positions 38, 39 and 40 in the anticodon stem and loop of transfer RNAs.</text>
</comment>
<evidence type="ECO:0000259" key="8">
    <source>
        <dbReference type="Pfam" id="PF01416"/>
    </source>
</evidence>
<feature type="binding site" evidence="4 6">
    <location>
        <position position="110"/>
    </location>
    <ligand>
        <name>substrate</name>
    </ligand>
</feature>
<dbReference type="Pfam" id="PF01416">
    <property type="entry name" value="PseudoU_synth_1"/>
    <property type="match status" value="1"/>
</dbReference>
<sequence>MRAFRVAYDGRPYHGFQRQPTVPTVEDTMFDALRELGVLDATADKPSGYAAAGRTDRRVSAVAQTVAFDAPDWLVPRALNSELPESVRAWAHADAPPGFHATHDAASRTYTYHLHAPAADVGRAGEACDRLAGEHDFHDLTTDDRNTVRALDVRVEPDGEFLVLTVRAGGFSRNLVRRVGALVRAVATGEAPLAKVDRVLAPEPLDGPEGIGPAPAAGLVLTDVEYPDLDFEVDEAAATSAREVFEGKRVAATTAARAAGEVGGRIG</sequence>
<dbReference type="Proteomes" id="UP000011566">
    <property type="component" value="Unassembled WGS sequence"/>
</dbReference>
<dbReference type="OrthoDB" id="25720at2157"/>
<dbReference type="GO" id="GO:0003723">
    <property type="term" value="F:RNA binding"/>
    <property type="evidence" value="ECO:0007669"/>
    <property type="project" value="InterPro"/>
</dbReference>
<dbReference type="HAMAP" id="MF_00171">
    <property type="entry name" value="TruA"/>
    <property type="match status" value="1"/>
</dbReference>
<dbReference type="Gene3D" id="3.30.70.580">
    <property type="entry name" value="Pseudouridine synthase I, catalytic domain, N-terminal subdomain"/>
    <property type="match status" value="1"/>
</dbReference>
<dbReference type="AlphaFoldDB" id="M0M467"/>
<dbReference type="InterPro" id="IPR020094">
    <property type="entry name" value="TruA/RsuA/RluB/E/F_N"/>
</dbReference>
<dbReference type="RefSeq" id="WP_007691247.1">
    <property type="nucleotide sequence ID" value="NZ_AOMB01000011.1"/>
</dbReference>
<evidence type="ECO:0000313" key="9">
    <source>
        <dbReference type="EMBL" id="EMA40486.1"/>
    </source>
</evidence>
<keyword evidence="10" id="KW-1185">Reference proteome</keyword>
<reference evidence="9 10" key="1">
    <citation type="journal article" date="2014" name="PLoS Genet.">
        <title>Phylogenetically driven sequencing of extremely halophilic archaea reveals strategies for static and dynamic osmo-response.</title>
        <authorList>
            <person name="Becker E.A."/>
            <person name="Seitzer P.M."/>
            <person name="Tritt A."/>
            <person name="Larsen D."/>
            <person name="Krusor M."/>
            <person name="Yao A.I."/>
            <person name="Wu D."/>
            <person name="Madern D."/>
            <person name="Eisen J.A."/>
            <person name="Darling A.E."/>
            <person name="Facciotti M.T."/>
        </authorList>
    </citation>
    <scope>NUCLEOTIDE SEQUENCE [LARGE SCALE GENOMIC DNA]</scope>
    <source>
        <strain evidence="9 10">100A6</strain>
    </source>
</reference>
<dbReference type="EMBL" id="AOMB01000011">
    <property type="protein sequence ID" value="EMA40486.1"/>
    <property type="molecule type" value="Genomic_DNA"/>
</dbReference>
<dbReference type="GO" id="GO:0160147">
    <property type="term" value="F:tRNA pseudouridine(38-40) synthase activity"/>
    <property type="evidence" value="ECO:0007669"/>
    <property type="project" value="UniProtKB-EC"/>
</dbReference>
<dbReference type="PANTHER" id="PTHR11142">
    <property type="entry name" value="PSEUDOURIDYLATE SYNTHASE"/>
    <property type="match status" value="1"/>
</dbReference>
<dbReference type="PIRSF" id="PIRSF001430">
    <property type="entry name" value="tRNA_psdUrid_synth"/>
    <property type="match status" value="1"/>
</dbReference>
<accession>M0M467</accession>
<keyword evidence="3 4" id="KW-0413">Isomerase</keyword>
<comment type="catalytic activity">
    <reaction evidence="4 7">
        <text>uridine(38/39/40) in tRNA = pseudouridine(38/39/40) in tRNA</text>
        <dbReference type="Rhea" id="RHEA:22376"/>
        <dbReference type="Rhea" id="RHEA-COMP:10085"/>
        <dbReference type="Rhea" id="RHEA-COMP:10087"/>
        <dbReference type="ChEBI" id="CHEBI:65314"/>
        <dbReference type="ChEBI" id="CHEBI:65315"/>
        <dbReference type="EC" id="5.4.99.12"/>
    </reaction>
</comment>
<organism evidence="9 10">
    <name type="scientific">Halococcus hamelinensis 100A6</name>
    <dbReference type="NCBI Taxonomy" id="1132509"/>
    <lineage>
        <taxon>Archaea</taxon>
        <taxon>Methanobacteriati</taxon>
        <taxon>Methanobacteriota</taxon>
        <taxon>Stenosarchaea group</taxon>
        <taxon>Halobacteria</taxon>
        <taxon>Halobacteriales</taxon>
        <taxon>Halococcaceae</taxon>
        <taxon>Halococcus</taxon>
    </lineage>
</organism>
<comment type="caution">
    <text evidence="4">Lacks conserved residue(s) required for the propagation of feature annotation.</text>
</comment>
<dbReference type="SUPFAM" id="SSF55120">
    <property type="entry name" value="Pseudouridine synthase"/>
    <property type="match status" value="1"/>
</dbReference>
<dbReference type="PATRIC" id="fig|1132509.6.peg.990"/>
<dbReference type="InterPro" id="IPR020097">
    <property type="entry name" value="PsdUridine_synth_TruA_a/b_dom"/>
</dbReference>
<dbReference type="PANTHER" id="PTHR11142:SF0">
    <property type="entry name" value="TRNA PSEUDOURIDINE SYNTHASE-LIKE 1"/>
    <property type="match status" value="1"/>
</dbReference>
<dbReference type="NCBIfam" id="NF000622">
    <property type="entry name" value="PRK00021.3-3"/>
    <property type="match status" value="1"/>
</dbReference>
<evidence type="ECO:0000256" key="5">
    <source>
        <dbReference type="PIRSR" id="PIRSR001430-1"/>
    </source>
</evidence>
<protein>
    <recommendedName>
        <fullName evidence="4">tRNA pseudouridine synthase A</fullName>
        <ecNumber evidence="4">5.4.99.12</ecNumber>
    </recommendedName>
    <alternativeName>
        <fullName evidence="4">tRNA pseudouridine(38-40) synthase</fullName>
    </alternativeName>
    <alternativeName>
        <fullName evidence="4">tRNA pseudouridylate synthase I</fullName>
    </alternativeName>
    <alternativeName>
        <fullName evidence="4">tRNA-uridine isomerase I</fullName>
    </alternativeName>
</protein>
<feature type="active site" description="Nucleophile" evidence="4 5">
    <location>
        <position position="56"/>
    </location>
</feature>
<evidence type="ECO:0000256" key="7">
    <source>
        <dbReference type="RuleBase" id="RU003792"/>
    </source>
</evidence>
<feature type="domain" description="Pseudouridine synthase I TruA alpha/beta" evidence="8">
    <location>
        <begin position="127"/>
        <end position="227"/>
    </location>
</feature>
<comment type="caution">
    <text evidence="9">The sequence shown here is derived from an EMBL/GenBank/DDBJ whole genome shotgun (WGS) entry which is preliminary data.</text>
</comment>
<dbReference type="eggNOG" id="arCOG04449">
    <property type="taxonomic scope" value="Archaea"/>
</dbReference>
<evidence type="ECO:0000256" key="4">
    <source>
        <dbReference type="HAMAP-Rule" id="MF_00171"/>
    </source>
</evidence>
<evidence type="ECO:0000256" key="3">
    <source>
        <dbReference type="ARBA" id="ARBA00023235"/>
    </source>
</evidence>
<proteinExistence type="inferred from homology"/>
<comment type="similarity">
    <text evidence="1 4 7">Belongs to the tRNA pseudouridine synthase TruA family.</text>
</comment>
<dbReference type="InterPro" id="IPR001406">
    <property type="entry name" value="PsdUridine_synth_TruA"/>
</dbReference>
<dbReference type="GO" id="GO:0031119">
    <property type="term" value="P:tRNA pseudouridine synthesis"/>
    <property type="evidence" value="ECO:0007669"/>
    <property type="project" value="UniProtKB-UniRule"/>
</dbReference>
<dbReference type="Gene3D" id="3.30.70.660">
    <property type="entry name" value="Pseudouridine synthase I, catalytic domain, C-terminal subdomain"/>
    <property type="match status" value="1"/>
</dbReference>
<name>M0M467_9EURY</name>
<evidence type="ECO:0000313" key="10">
    <source>
        <dbReference type="Proteomes" id="UP000011566"/>
    </source>
</evidence>
<keyword evidence="2 4" id="KW-0819">tRNA processing</keyword>
<gene>
    <name evidence="4 9" type="primary">truA</name>
    <name evidence="9" type="ORF">C447_04282</name>
</gene>
<dbReference type="EC" id="5.4.99.12" evidence="4"/>
<evidence type="ECO:0000256" key="6">
    <source>
        <dbReference type="PIRSR" id="PIRSR001430-2"/>
    </source>
</evidence>
<evidence type="ECO:0000256" key="1">
    <source>
        <dbReference type="ARBA" id="ARBA00009375"/>
    </source>
</evidence>
<dbReference type="InterPro" id="IPR020103">
    <property type="entry name" value="PsdUridine_synth_cat_dom_sf"/>
</dbReference>
<evidence type="ECO:0000256" key="2">
    <source>
        <dbReference type="ARBA" id="ARBA00022694"/>
    </source>
</evidence>
<dbReference type="InterPro" id="IPR020095">
    <property type="entry name" value="PsdUridine_synth_TruA_C"/>
</dbReference>